<feature type="compositionally biased region" description="Polar residues" evidence="1">
    <location>
        <begin position="133"/>
        <end position="145"/>
    </location>
</feature>
<proteinExistence type="predicted"/>
<dbReference type="Pfam" id="PF12030">
    <property type="entry name" value="DUF3517"/>
    <property type="match status" value="1"/>
</dbReference>
<reference evidence="3" key="1">
    <citation type="submission" date="2025-02" db="EMBL/GenBank/DDBJ databases">
        <authorList>
            <consortium name="NCBI Genome Project"/>
        </authorList>
    </citation>
    <scope>NUCLEOTIDE SEQUENCE</scope>
</reference>
<dbReference type="GeneID" id="4985719"/>
<dbReference type="InterPro" id="IPR018200">
    <property type="entry name" value="USP_CS"/>
</dbReference>
<dbReference type="SUPFAM" id="SSF54001">
    <property type="entry name" value="Cysteine proteinases"/>
    <property type="match status" value="1"/>
</dbReference>
<feature type="domain" description="USP" evidence="2">
    <location>
        <begin position="1615"/>
        <end position="1944"/>
    </location>
</feature>
<dbReference type="InterPro" id="IPR021905">
    <property type="entry name" value="DUF3517"/>
</dbReference>
<dbReference type="InterPro" id="IPR001394">
    <property type="entry name" value="Peptidase_C19_UCH"/>
</dbReference>
<dbReference type="InterPro" id="IPR050164">
    <property type="entry name" value="Peptidase_C19"/>
</dbReference>
<dbReference type="CDD" id="cd02659">
    <property type="entry name" value="peptidase_C19C"/>
    <property type="match status" value="1"/>
</dbReference>
<dbReference type="PROSITE" id="PS50235">
    <property type="entry name" value="USP_3"/>
    <property type="match status" value="1"/>
</dbReference>
<accession>A0AAJ8E1Y1</accession>
<evidence type="ECO:0000259" key="2">
    <source>
        <dbReference type="PROSITE" id="PS50235"/>
    </source>
</evidence>
<dbReference type="PANTHER" id="PTHR24006">
    <property type="entry name" value="UBIQUITIN CARBOXYL-TERMINAL HYDROLASE"/>
    <property type="match status" value="1"/>
</dbReference>
<feature type="region of interest" description="Disordered" evidence="1">
    <location>
        <begin position="1"/>
        <end position="182"/>
    </location>
</feature>
<protein>
    <recommendedName>
        <fullName evidence="2">USP domain-containing protein</fullName>
    </recommendedName>
</protein>
<dbReference type="InterPro" id="IPR038765">
    <property type="entry name" value="Papain-like_cys_pep_sf"/>
</dbReference>
<gene>
    <name evidence="3" type="ORF">An12g03700</name>
</gene>
<feature type="compositionally biased region" description="Polar residues" evidence="1">
    <location>
        <begin position="74"/>
        <end position="85"/>
    </location>
</feature>
<feature type="compositionally biased region" description="Low complexity" evidence="1">
    <location>
        <begin position="7"/>
        <end position="22"/>
    </location>
</feature>
<dbReference type="Gene3D" id="3.90.70.10">
    <property type="entry name" value="Cysteine proteinases"/>
    <property type="match status" value="1"/>
</dbReference>
<dbReference type="RefSeq" id="XP_059604413.1">
    <property type="nucleotide sequence ID" value="XM_059750815.1"/>
</dbReference>
<dbReference type="PROSITE" id="PS00973">
    <property type="entry name" value="USP_2"/>
    <property type="match status" value="1"/>
</dbReference>
<dbReference type="InterPro" id="IPR028889">
    <property type="entry name" value="USP"/>
</dbReference>
<feature type="compositionally biased region" description="Acidic residues" evidence="1">
    <location>
        <begin position="148"/>
        <end position="157"/>
    </location>
</feature>
<sequence length="2578" mass="290393">MAAAPLDSSSTPPETTSSIDSTRPLGHPMEESDPQSTRKRPRLDSGSGTCESRSIPDETAATRFPNDIPDAPATTGQDASPSSRPASRVVIKLKSPVPDNMASKPGDSPVEHPSGGDLPTQSAAGETGLDASTAISLSSSPTQSPEIEVADLEDMDQDPNTSSWKSLGEAMREPETPEVVQLHDQPPLTETFPRLIIGNELRENLEEICAIIEKGKALPLLPYTGSCRAKSNHLSIGSQHDIPVFLAVKAWFDDVANNLDQLTPEVLAEDRDFWEELPTVVDSLLRRVVEFLPDEGRGAWACLEEFFLDFAHLAVHVIDLDTIFLTQAVDDAEAQLSDPLSKSYLVSLGWILQLANIPFFRTMENIHGSDVANLVARTNDQIAAALDIIHHLSDHAACVLNLITRWSQLSTSLIAIVTIVHNLIDSGNERRRYRADDTLITSSIYSRTLRRAYPLIRAADEKYQFHITKKSPWVSSETSESMLRHIAFSYTTLCDRDLELASKIAEDLAIELPEDVTPEDRSSIIFYGWKFGVLKKHIMDGRMELRVNGVETMQAELVHIWRQHIHRNTSDKVHPVVQYLVGFLRHNRIVEYIVGIDSHPQLISRSGNIVGFLVVTATYTDADTDTIWETVTESPDPRTVSEVLGMLSKTFQMHTSNSPALVYVCSKLLDLPLARFDARMVDFCEQLLHQVREKCSDRSHRESQDQIHVDAIPLRLCVRLIRESAGANDFPVEHKALLQKFAAAQLSSFMDIGLSEVDKMEIYEQCLKDIAEMNQFTVGSIQALNALLPSNDSLELRKLAEEFDLTRLVITELAHTVDMNQTDFTDPFSLTGFSSRVHMLARIINMVSDSITPDLGDLLWRRVFMSKSLAQQGRRALWDMLCGTTRCSAQANSFIERCIQVYLPELSPAEDYLPEVLQFAKQTINYEVRFNPPSIAGENEVVAIPGMDRIWSFILTAPPGTIETDAITFAIEVYLDHSIINRSPRSAVEATHIALVDRCVDQLKSAASRLKAYHDSSDTAQDVSMDAVASDKDVKAEELRFSRSLLFLRRFLQGLRCRPQYSPPQSLPLDSPGKPVQGDAIDIRYQTFNGGTQSKVRSLHIGDLSTAAELAETLVRVTGFTKFSTISGGQRIDLLEKPGITIRDLKLGSGLLLIRRDPESRELAMAGRRQSLTLVDSEVLKHFDDLYDLLVLEDHLAREDRVLELVKSTDKTEDEMFPMDKPFSLLYSVNALSVSLREETLEASPNQDYVSHSIRVLVSALTRSEMADGLKDSPTKLLFATHMVECLLYALLVRPAIPGEAPVVPNPTALAQRLFHFMEVARFLPISCSSETSIAKLICNSFAVLTEGSVRDLDFWEAVKEQPHFDELLCSLLLKEHRQPIRKGIAENIAVTCSPSKLLRKSTKPIDSETQETQDTPAPDNAIRIEILAKIWTAFDKTFPATLDYAAQCQEFLEIANLVFRSVAERSPHDLSFSQYLKQWSTTMLRHRTEEFVGREPVDHLILGFARLLRICLELASSNDTTVDTFDLAESLFDQYLFPDLSSSPTDLIVPQVPVMHTQTRQELYGILCQLCRLDVNNYSTIVERLEDLIPLDYTYSPAWGFDRYKMLRSPEGYAGLKNLSNTCYLNSLLTQLFMNVGFRDFMLQLNLEDPDGSQKLLYETKKLFGHMQETWSKSVDSQAFVDTIRTYDNEPIDVTIQMDVDEFYNLLFDRWEAQISDNESKKRFRSFYGGQLVQQIKSKECPHISERLEPFSAIQCEIKDKASLEDSLQAYVEGEIMQGDNKYSCTSCGRHVDAVKRACLKDVPDNLIFHLKRFDFDMVTMLRSKINDEFQFPEFIDMSPFKVEYLSDQTAEVKEDIFELVGVLVHSGTAESGHYYSYIRERPTSGTGGSWVEFNDSDVSRFDQAKLADQCFGGHNDPMQSSAMGQVRFNKVWNAYMLFYQRASSMEAEKAVYKPTKPQHPVGVPLPIELANHIVMENEIFIRVYCLMDPYHSLFVRYLLSMIVDEQGPRSDAKAKLDKSMVFIAMDTLEQLLSRSREPLGLDAFVTLMFTVIAEVPKAAYRVMQWFENKPSATRNLILRSPHPAVRSNSIRLIICSLSKLQDLQKNADDEDIEREIWKMRYSNSFENVVRTLESLWSTLHTASRSWDDYFEFLSMLANFGQYEAGIVLNNGFLLKCLEIVWLDHEDSKRLRRQYAFIIKFMEKGRRFSYRRLMDLLAYLLARIDLTVPPSQDDKRRTLPDGRYTLTMSEAIFIRPLGKSNELSFLTTVLTHNSSPPASRNIVTLFVDAEPDAGLMDPICRTLEEGLRLAPASLCAPFLEATLIFCRRGPDEARIVSLIDFVAKGVDSINDSGGREHIAFFTSVMGSRNDRLGLYEAWFLNNLIDMVPDWAPPLLTFPDRGVRNMTLDVLRQILFSGEAEEVDDDWQTRQAEVAKKLVHASINRLRKAYVNVPGSGIEPRAVESIRTVVEHCLSTYFGDSEEDQEAILQAQETITAVEDLIADVPEELASDGAGRISVRPASGDASAVNWAFASVPANVALCVGLYSLSLEDEASYTTLAMMMIHRLALPRRQSRTS</sequence>
<dbReference type="Pfam" id="PF00443">
    <property type="entry name" value="UCH"/>
    <property type="match status" value="1"/>
</dbReference>
<name>A0AAJ8E1Y1_ASPNG</name>
<organism evidence="3">
    <name type="scientific">Aspergillus niger</name>
    <dbReference type="NCBI Taxonomy" id="5061"/>
    <lineage>
        <taxon>Eukaryota</taxon>
        <taxon>Fungi</taxon>
        <taxon>Dikarya</taxon>
        <taxon>Ascomycota</taxon>
        <taxon>Pezizomycotina</taxon>
        <taxon>Eurotiomycetes</taxon>
        <taxon>Eurotiomycetidae</taxon>
        <taxon>Eurotiales</taxon>
        <taxon>Aspergillaceae</taxon>
        <taxon>Aspergillus</taxon>
        <taxon>Aspergillus subgen. Circumdati</taxon>
    </lineage>
</organism>
<evidence type="ECO:0000256" key="1">
    <source>
        <dbReference type="SAM" id="MobiDB-lite"/>
    </source>
</evidence>
<dbReference type="KEGG" id="ang:An12g03700"/>
<evidence type="ECO:0000313" key="3">
    <source>
        <dbReference type="RefSeq" id="XP_059604413.1"/>
    </source>
</evidence>
<dbReference type="FunFam" id="3.90.70.10:FF:000136">
    <property type="entry name" value="Ubiquitin C-terminal hydrolase, putative"/>
    <property type="match status" value="1"/>
</dbReference>
<dbReference type="PANTHER" id="PTHR24006:SF827">
    <property type="entry name" value="UBIQUITIN CARBOXYL-TERMINAL HYDROLASE 34"/>
    <property type="match status" value="1"/>
</dbReference>
<reference evidence="3" key="2">
    <citation type="submission" date="2025-08" db="UniProtKB">
        <authorList>
            <consortium name="RefSeq"/>
        </authorList>
    </citation>
    <scope>IDENTIFICATION</scope>
</reference>